<keyword evidence="1" id="KW-0812">Transmembrane</keyword>
<reference evidence="2 3" key="1">
    <citation type="journal article" date="2025" name="Anaerobe">
        <title>Description of Anaerococcus kampingiae sp. nov., Anaerococcus groningensis sp. nov., Anaerococcus martiniensis sp. nov., and Anaerococcus cruorum sp. nov., isolated from human clinical specimens.</title>
        <authorList>
            <person name="Boiten K.E."/>
            <person name="Meijer J."/>
            <person name="van Wezel E.M."/>
            <person name="Veloo A.C.M."/>
        </authorList>
    </citation>
    <scope>NUCLEOTIDE SEQUENCE [LARGE SCALE GENOMIC DNA]</scope>
    <source>
        <strain evidence="2 3">ENR0831</strain>
    </source>
</reference>
<feature type="transmembrane region" description="Helical" evidence="1">
    <location>
        <begin position="6"/>
        <end position="22"/>
    </location>
</feature>
<name>A0ABW9M9I3_9FIRM</name>
<dbReference type="Proteomes" id="UP001637996">
    <property type="component" value="Unassembled WGS sequence"/>
</dbReference>
<feature type="transmembrane region" description="Helical" evidence="1">
    <location>
        <begin position="57"/>
        <end position="78"/>
    </location>
</feature>
<dbReference type="EMBL" id="JBGMEI010000010">
    <property type="protein sequence ID" value="MFO3665958.1"/>
    <property type="molecule type" value="Genomic_DNA"/>
</dbReference>
<dbReference type="InterPro" id="IPR025962">
    <property type="entry name" value="SdpI/YhfL"/>
</dbReference>
<evidence type="ECO:0000256" key="1">
    <source>
        <dbReference type="SAM" id="Phobius"/>
    </source>
</evidence>
<protein>
    <submittedName>
        <fullName evidence="2">SdpI family protein</fullName>
    </submittedName>
</protein>
<evidence type="ECO:0000313" key="3">
    <source>
        <dbReference type="Proteomes" id="UP001637996"/>
    </source>
</evidence>
<dbReference type="Pfam" id="PF13630">
    <property type="entry name" value="SdpI"/>
    <property type="match status" value="1"/>
</dbReference>
<keyword evidence="1" id="KW-0472">Membrane</keyword>
<sequence length="114" mass="13221">MFKILILSIMPLAMISLGIYYLKLAKREVSDCSGFRTKISKSSKEAWKFANNYAAKYLLMLGIICFIITLIIYVIGKIGDLKEFDIFFIVIVELILYIFVTIKTQKSLEKKFKF</sequence>
<proteinExistence type="predicted"/>
<dbReference type="RefSeq" id="WP_410031622.1">
    <property type="nucleotide sequence ID" value="NZ_JBGMEI010000010.1"/>
</dbReference>
<gene>
    <name evidence="2" type="ORF">ACCQ41_06835</name>
</gene>
<feature type="transmembrane region" description="Helical" evidence="1">
    <location>
        <begin position="84"/>
        <end position="102"/>
    </location>
</feature>
<accession>A0ABW9M9I3</accession>
<evidence type="ECO:0000313" key="2">
    <source>
        <dbReference type="EMBL" id="MFO3665958.1"/>
    </source>
</evidence>
<comment type="caution">
    <text evidence="2">The sequence shown here is derived from an EMBL/GenBank/DDBJ whole genome shotgun (WGS) entry which is preliminary data.</text>
</comment>
<keyword evidence="3" id="KW-1185">Reference proteome</keyword>
<organism evidence="2 3">
    <name type="scientific">Anaerococcus martiniensis</name>
    <dbReference type="NCBI Taxonomy" id="3115615"/>
    <lineage>
        <taxon>Bacteria</taxon>
        <taxon>Bacillati</taxon>
        <taxon>Bacillota</taxon>
        <taxon>Tissierellia</taxon>
        <taxon>Tissierellales</taxon>
        <taxon>Peptoniphilaceae</taxon>
        <taxon>Anaerococcus</taxon>
    </lineage>
</organism>
<keyword evidence="1" id="KW-1133">Transmembrane helix</keyword>